<proteinExistence type="predicted"/>
<accession>A0ABR9PDH2</accession>
<sequence>MSTRKPERRTKNAAGEARPGFFARMLDTIERVGNKIPDPFVLFLLLFALVAVVSTIMSATGATYEIPGDDSGPHEINGFFTAEGLTWLTTNVVDNFIGFPPLGVVLTILLGVGLAQRTGLLNTLVRKAFASAPQWLLPYVTAFVAVSGSIMSDAAMVVIPPLAAMVFKAAGRHPVAGLLGAFAAAMAAFSCSPFITSTDALLSGISNTAMQSVGHLDPTHVSPVSNHFLTFSIAIVLSLVSGLLIDKVLEPTVERAKAGRDKVEEDESASASNEDRPDLKLDPVLTASEKTGLRWSGLALVFTVAAVLAVTLPPGAPMRNEDGAFLPESPLLSSVVFLVFLTLAVPAVAYGLSTRAIRSGADLTRMMGHTVKEMSGFIVLAFVMAQFLELFDWTGVSTWIAIKGAEALEATGMTGFGAIVCFIVLAFLINFFIISGSAQWALFAAVFVPMFALIGFEPGFVQAAYRIGDSTSSVLSPLNPYVVIVLGFLKAYEPKAGIGTVIARCLPFSAVFFVLWVSVLAIFYFGGLPIGPGMYPHL</sequence>
<keyword evidence="2" id="KW-0812">Transmembrane</keyword>
<feature type="transmembrane region" description="Helical" evidence="2">
    <location>
        <begin position="413"/>
        <end position="433"/>
    </location>
</feature>
<evidence type="ECO:0000256" key="1">
    <source>
        <dbReference type="SAM" id="MobiDB-lite"/>
    </source>
</evidence>
<feature type="transmembrane region" description="Helical" evidence="2">
    <location>
        <begin position="332"/>
        <end position="353"/>
    </location>
</feature>
<comment type="caution">
    <text evidence="3">The sequence shown here is derived from an EMBL/GenBank/DDBJ whole genome shotgun (WGS) entry which is preliminary data.</text>
</comment>
<name>A0ABR9PDH2_9ACTN</name>
<reference evidence="3 4" key="1">
    <citation type="submission" date="2020-09" db="EMBL/GenBank/DDBJ databases">
        <title>Diversity and distribution of actinomycetes associated with coral in the coast of Hainan.</title>
        <authorList>
            <person name="Li F."/>
        </authorList>
    </citation>
    <scope>NUCLEOTIDE SEQUENCE [LARGE SCALE GENOMIC DNA]</scope>
    <source>
        <strain evidence="3 4">HNM0947</strain>
    </source>
</reference>
<keyword evidence="4" id="KW-1185">Reference proteome</keyword>
<dbReference type="PANTHER" id="PTHR30282">
    <property type="entry name" value="P-AMINOBENZOYL GLUTAMATE TRANSPORTER"/>
    <property type="match status" value="1"/>
</dbReference>
<dbReference type="InterPro" id="IPR004697">
    <property type="entry name" value="AbgT"/>
</dbReference>
<feature type="transmembrane region" description="Helical" evidence="2">
    <location>
        <begin position="96"/>
        <end position="115"/>
    </location>
</feature>
<dbReference type="RefSeq" id="WP_193124491.1">
    <property type="nucleotide sequence ID" value="NZ_JADBGI010000030.1"/>
</dbReference>
<feature type="transmembrane region" description="Helical" evidence="2">
    <location>
        <begin position="501"/>
        <end position="525"/>
    </location>
</feature>
<keyword evidence="2" id="KW-0472">Membrane</keyword>
<feature type="transmembrane region" description="Helical" evidence="2">
    <location>
        <begin position="295"/>
        <end position="312"/>
    </location>
</feature>
<feature type="transmembrane region" description="Helical" evidence="2">
    <location>
        <begin position="471"/>
        <end position="489"/>
    </location>
</feature>
<feature type="region of interest" description="Disordered" evidence="1">
    <location>
        <begin position="256"/>
        <end position="277"/>
    </location>
</feature>
<dbReference type="Pfam" id="PF03806">
    <property type="entry name" value="ABG_transport"/>
    <property type="match status" value="1"/>
</dbReference>
<feature type="transmembrane region" description="Helical" evidence="2">
    <location>
        <begin position="136"/>
        <end position="159"/>
    </location>
</feature>
<organism evidence="3 4">
    <name type="scientific">Nocardiopsis coralli</name>
    <dbReference type="NCBI Taxonomy" id="2772213"/>
    <lineage>
        <taxon>Bacteria</taxon>
        <taxon>Bacillati</taxon>
        <taxon>Actinomycetota</taxon>
        <taxon>Actinomycetes</taxon>
        <taxon>Streptosporangiales</taxon>
        <taxon>Nocardiopsidaceae</taxon>
        <taxon>Nocardiopsis</taxon>
    </lineage>
</organism>
<dbReference type="Proteomes" id="UP000806528">
    <property type="component" value="Unassembled WGS sequence"/>
</dbReference>
<feature type="transmembrane region" description="Helical" evidence="2">
    <location>
        <begin position="40"/>
        <end position="64"/>
    </location>
</feature>
<evidence type="ECO:0000313" key="4">
    <source>
        <dbReference type="Proteomes" id="UP000806528"/>
    </source>
</evidence>
<gene>
    <name evidence="3" type="ORF">IDM40_24865</name>
</gene>
<feature type="transmembrane region" description="Helical" evidence="2">
    <location>
        <begin position="440"/>
        <end position="465"/>
    </location>
</feature>
<keyword evidence="2" id="KW-1133">Transmembrane helix</keyword>
<feature type="transmembrane region" description="Helical" evidence="2">
    <location>
        <begin position="374"/>
        <end position="393"/>
    </location>
</feature>
<protein>
    <submittedName>
        <fullName evidence="3">AbgT family transporter</fullName>
    </submittedName>
</protein>
<evidence type="ECO:0000313" key="3">
    <source>
        <dbReference type="EMBL" id="MBE3001901.1"/>
    </source>
</evidence>
<dbReference type="EMBL" id="JADBGI010000030">
    <property type="protein sequence ID" value="MBE3001901.1"/>
    <property type="molecule type" value="Genomic_DNA"/>
</dbReference>
<dbReference type="PANTHER" id="PTHR30282:SF0">
    <property type="entry name" value="P-AMINOBENZOYL-GLUTAMATE TRANSPORT PROTEIN"/>
    <property type="match status" value="1"/>
</dbReference>
<evidence type="ECO:0000256" key="2">
    <source>
        <dbReference type="SAM" id="Phobius"/>
    </source>
</evidence>